<evidence type="ECO:0000256" key="3">
    <source>
        <dbReference type="ARBA" id="ARBA00022729"/>
    </source>
</evidence>
<organism evidence="7 8">
    <name type="scientific">Candidatus Uhrbacteria bacterium CG10_big_fil_rev_8_21_14_0_10_48_16</name>
    <dbReference type="NCBI Taxonomy" id="1975038"/>
    <lineage>
        <taxon>Bacteria</taxon>
        <taxon>Candidatus Uhriibacteriota</taxon>
    </lineage>
</organism>
<dbReference type="Pfam" id="PF00963">
    <property type="entry name" value="Cohesin"/>
    <property type="match status" value="1"/>
</dbReference>
<evidence type="ECO:0000259" key="6">
    <source>
        <dbReference type="Pfam" id="PF00963"/>
    </source>
</evidence>
<evidence type="ECO:0000256" key="2">
    <source>
        <dbReference type="ARBA" id="ARBA00022525"/>
    </source>
</evidence>
<evidence type="ECO:0000256" key="5">
    <source>
        <dbReference type="SAM" id="MobiDB-lite"/>
    </source>
</evidence>
<dbReference type="GO" id="GO:0030246">
    <property type="term" value="F:carbohydrate binding"/>
    <property type="evidence" value="ECO:0007669"/>
    <property type="project" value="InterPro"/>
</dbReference>
<feature type="domain" description="Cohesin" evidence="6">
    <location>
        <begin position="46"/>
        <end position="161"/>
    </location>
</feature>
<sequence length="335" mass="36770">MVRFLNMRFPIHSMRKVVFPLFIFAFLLSQVGVHVASAEGSAMLSLSVSEMTVLAGEMVTADVIVAPNGESIDTVRVEIVYDASLLEATWFDLDSSFPSLSPEYEIDNTTGVLTFGAYKYGDPVTQTSVIATVTFEALTDQEIDLAISSNSKLISDGEEKIDSTSFDIDAEEASEEVVEEETSDYEKDAELEAQALVYFGAFYARMPSSANDWEALHCIAYGGCQGSPRDLSAEEHALILFGQKYAKMPDTDMEWNVLHTIAYTDLLTWDEQAYGEDDLGDEEVVETEEEVDTDADGLTDTEEETYGTDPENADTDGDGYLDGEEVSTGHDPLSV</sequence>
<name>A0A2M8LHG5_9BACT</name>
<evidence type="ECO:0000313" key="8">
    <source>
        <dbReference type="Proteomes" id="UP000231436"/>
    </source>
</evidence>
<protein>
    <recommendedName>
        <fullName evidence="6">Cohesin domain-containing protein</fullName>
    </recommendedName>
</protein>
<dbReference type="InterPro" id="IPR002102">
    <property type="entry name" value="Cohesin_dom"/>
</dbReference>
<dbReference type="AlphaFoldDB" id="A0A2M8LHG5"/>
<evidence type="ECO:0000256" key="4">
    <source>
        <dbReference type="ARBA" id="ARBA00022837"/>
    </source>
</evidence>
<comment type="caution">
    <text evidence="7">The sequence shown here is derived from an EMBL/GenBank/DDBJ whole genome shotgun (WGS) entry which is preliminary data.</text>
</comment>
<keyword evidence="4" id="KW-0106">Calcium</keyword>
<comment type="subcellular location">
    <subcellularLocation>
        <location evidence="1">Secreted</location>
    </subcellularLocation>
</comment>
<accession>A0A2M8LHG5</accession>
<dbReference type="Pfam" id="PF18884">
    <property type="entry name" value="TSP3_bac"/>
    <property type="match status" value="2"/>
</dbReference>
<dbReference type="InterPro" id="IPR008965">
    <property type="entry name" value="CBM2/CBM3_carb-bd_dom_sf"/>
</dbReference>
<dbReference type="Proteomes" id="UP000231436">
    <property type="component" value="Unassembled WGS sequence"/>
</dbReference>
<dbReference type="GO" id="GO:0000272">
    <property type="term" value="P:polysaccharide catabolic process"/>
    <property type="evidence" value="ECO:0007669"/>
    <property type="project" value="InterPro"/>
</dbReference>
<keyword evidence="2" id="KW-0964">Secreted</keyword>
<evidence type="ECO:0000313" key="7">
    <source>
        <dbReference type="EMBL" id="PJE76891.1"/>
    </source>
</evidence>
<dbReference type="InterPro" id="IPR059100">
    <property type="entry name" value="TSP3_bac"/>
</dbReference>
<dbReference type="CDD" id="cd08547">
    <property type="entry name" value="Type_II_cohesin"/>
    <property type="match status" value="1"/>
</dbReference>
<dbReference type="PROSITE" id="PS00018">
    <property type="entry name" value="EF_HAND_1"/>
    <property type="match status" value="1"/>
</dbReference>
<dbReference type="Gene3D" id="2.60.40.680">
    <property type="match status" value="1"/>
</dbReference>
<dbReference type="InterPro" id="IPR018247">
    <property type="entry name" value="EF_Hand_1_Ca_BS"/>
</dbReference>
<dbReference type="EMBL" id="PFEU01000008">
    <property type="protein sequence ID" value="PJE76891.1"/>
    <property type="molecule type" value="Genomic_DNA"/>
</dbReference>
<proteinExistence type="predicted"/>
<feature type="compositionally biased region" description="Acidic residues" evidence="5">
    <location>
        <begin position="279"/>
        <end position="325"/>
    </location>
</feature>
<reference evidence="8" key="1">
    <citation type="submission" date="2017-09" db="EMBL/GenBank/DDBJ databases">
        <title>Depth-based differentiation of microbial function through sediment-hosted aquifers and enrichment of novel symbionts in the deep terrestrial subsurface.</title>
        <authorList>
            <person name="Probst A.J."/>
            <person name="Ladd B."/>
            <person name="Jarett J.K."/>
            <person name="Geller-Mcgrath D.E."/>
            <person name="Sieber C.M.K."/>
            <person name="Emerson J.B."/>
            <person name="Anantharaman K."/>
            <person name="Thomas B.C."/>
            <person name="Malmstrom R."/>
            <person name="Stieglmeier M."/>
            <person name="Klingl A."/>
            <person name="Woyke T."/>
            <person name="Ryan C.M."/>
            <person name="Banfield J.F."/>
        </authorList>
    </citation>
    <scope>NUCLEOTIDE SEQUENCE [LARGE SCALE GENOMIC DNA]</scope>
</reference>
<feature type="region of interest" description="Disordered" evidence="5">
    <location>
        <begin position="279"/>
        <end position="335"/>
    </location>
</feature>
<evidence type="ECO:0000256" key="1">
    <source>
        <dbReference type="ARBA" id="ARBA00004613"/>
    </source>
</evidence>
<gene>
    <name evidence="7" type="ORF">COV05_01700</name>
</gene>
<dbReference type="SUPFAM" id="SSF49384">
    <property type="entry name" value="Carbohydrate-binding domain"/>
    <property type="match status" value="1"/>
</dbReference>
<keyword evidence="3" id="KW-0732">Signal</keyword>